<dbReference type="Pfam" id="PF00158">
    <property type="entry name" value="Sigma54_activat"/>
    <property type="match status" value="1"/>
</dbReference>
<evidence type="ECO:0000256" key="1">
    <source>
        <dbReference type="ARBA" id="ARBA00004127"/>
    </source>
</evidence>
<keyword evidence="4 6" id="KW-1133">Transmembrane helix</keyword>
<dbReference type="EMBL" id="JAIQUM010000004">
    <property type="protein sequence ID" value="MBZ5749206.1"/>
    <property type="molecule type" value="Genomic_DNA"/>
</dbReference>
<feature type="transmembrane region" description="Helical" evidence="6">
    <location>
        <begin position="130"/>
        <end position="149"/>
    </location>
</feature>
<reference evidence="8" key="1">
    <citation type="submission" date="2024-05" db="EMBL/GenBank/DDBJ databases">
        <title>Metabacillus sp. nov., isolated from the rhizosphere soil of tomato plants.</title>
        <authorList>
            <person name="Ma R."/>
        </authorList>
    </citation>
    <scope>NUCLEOTIDE SEQUENCE</scope>
    <source>
        <strain evidence="8">DBTR6</strain>
    </source>
</reference>
<sequence>MLKRSLSDFPILIHWATGIGKNVFVRAIHSQSFRNNGPFITVVRLERSNQMTNTHTFSKGEEIANSITHGIGGLLSIAGLVVLIVCSSLYGTAWHIVSFTLFGATMVLLYTASTLVHSFPAGKVKDLFEILDHSAIYFFIAGTYTPFLFIAVKGWVGWTLFGIVWGLAIAGTVFKSFFVKKYLFFSTIMYVIMGWLIVFAWSHIIENVALNGVILLVIGGVFYTIGAVFYVWRGFKYHHAVWHLFVLAGTILHYFSVLFYLLP</sequence>
<feature type="transmembrane region" description="Helical" evidence="6">
    <location>
        <begin position="155"/>
        <end position="175"/>
    </location>
</feature>
<organism evidence="8 9">
    <name type="scientific">Metabacillus rhizolycopersici</name>
    <dbReference type="NCBI Taxonomy" id="2875709"/>
    <lineage>
        <taxon>Bacteria</taxon>
        <taxon>Bacillati</taxon>
        <taxon>Bacillota</taxon>
        <taxon>Bacilli</taxon>
        <taxon>Bacillales</taxon>
        <taxon>Bacillaceae</taxon>
        <taxon>Metabacillus</taxon>
    </lineage>
</organism>
<proteinExistence type="inferred from homology"/>
<dbReference type="PANTHER" id="PTHR20855">
    <property type="entry name" value="ADIPOR/PROGESTIN RECEPTOR-RELATED"/>
    <property type="match status" value="1"/>
</dbReference>
<comment type="caution">
    <text evidence="8">The sequence shown here is derived from an EMBL/GenBank/DDBJ whole genome shotgun (WGS) entry which is preliminary data.</text>
</comment>
<comment type="subcellular location">
    <subcellularLocation>
        <location evidence="1">Endomembrane system</location>
        <topology evidence="1">Multi-pass membrane protein</topology>
    </subcellularLocation>
</comment>
<dbReference type="Gene3D" id="3.40.50.300">
    <property type="entry name" value="P-loop containing nucleotide triphosphate hydrolases"/>
    <property type="match status" value="1"/>
</dbReference>
<evidence type="ECO:0000313" key="8">
    <source>
        <dbReference type="EMBL" id="MBZ5749206.1"/>
    </source>
</evidence>
<name>A0ABS7ULK8_9BACI</name>
<accession>A0ABS7ULK8</accession>
<dbReference type="NCBIfam" id="TIGR01065">
    <property type="entry name" value="hlyIII"/>
    <property type="match status" value="1"/>
</dbReference>
<dbReference type="PANTHER" id="PTHR20855:SF129">
    <property type="entry name" value="HEMOLYSIN-3 HOMOLOG"/>
    <property type="match status" value="1"/>
</dbReference>
<keyword evidence="5 6" id="KW-0472">Membrane</keyword>
<dbReference type="InterPro" id="IPR005744">
    <property type="entry name" value="Hy-lIII"/>
</dbReference>
<dbReference type="InterPro" id="IPR002078">
    <property type="entry name" value="Sigma_54_int"/>
</dbReference>
<dbReference type="Pfam" id="PF03006">
    <property type="entry name" value="HlyIII"/>
    <property type="match status" value="1"/>
</dbReference>
<evidence type="ECO:0000256" key="6">
    <source>
        <dbReference type="SAM" id="Phobius"/>
    </source>
</evidence>
<dbReference type="RefSeq" id="WP_224136739.1">
    <property type="nucleotide sequence ID" value="NZ_JAIQUM010000004.1"/>
</dbReference>
<feature type="transmembrane region" description="Helical" evidence="6">
    <location>
        <begin position="67"/>
        <end position="90"/>
    </location>
</feature>
<dbReference type="Proteomes" id="UP001165287">
    <property type="component" value="Unassembled WGS sequence"/>
</dbReference>
<evidence type="ECO:0000256" key="5">
    <source>
        <dbReference type="ARBA" id="ARBA00023136"/>
    </source>
</evidence>
<protein>
    <submittedName>
        <fullName evidence="8">Hemolysin III family protein</fullName>
    </submittedName>
</protein>
<dbReference type="InterPro" id="IPR004254">
    <property type="entry name" value="AdipoR/HlyIII-related"/>
</dbReference>
<evidence type="ECO:0000256" key="4">
    <source>
        <dbReference type="ARBA" id="ARBA00022989"/>
    </source>
</evidence>
<feature type="transmembrane region" description="Helical" evidence="6">
    <location>
        <begin position="208"/>
        <end position="232"/>
    </location>
</feature>
<comment type="similarity">
    <text evidence="2">Belongs to the UPF0073 (Hly-III) family.</text>
</comment>
<feature type="domain" description="Sigma-54 factor interaction" evidence="7">
    <location>
        <begin position="7"/>
        <end position="57"/>
    </location>
</feature>
<evidence type="ECO:0000256" key="3">
    <source>
        <dbReference type="ARBA" id="ARBA00022692"/>
    </source>
</evidence>
<keyword evidence="9" id="KW-1185">Reference proteome</keyword>
<feature type="transmembrane region" description="Helical" evidence="6">
    <location>
        <begin position="244"/>
        <end position="262"/>
    </location>
</feature>
<feature type="transmembrane region" description="Helical" evidence="6">
    <location>
        <begin position="182"/>
        <end position="202"/>
    </location>
</feature>
<keyword evidence="3 6" id="KW-0812">Transmembrane</keyword>
<evidence type="ECO:0000259" key="7">
    <source>
        <dbReference type="Pfam" id="PF00158"/>
    </source>
</evidence>
<feature type="transmembrane region" description="Helical" evidence="6">
    <location>
        <begin position="96"/>
        <end position="118"/>
    </location>
</feature>
<dbReference type="InterPro" id="IPR027417">
    <property type="entry name" value="P-loop_NTPase"/>
</dbReference>
<evidence type="ECO:0000256" key="2">
    <source>
        <dbReference type="ARBA" id="ARBA00008488"/>
    </source>
</evidence>
<evidence type="ECO:0000313" key="9">
    <source>
        <dbReference type="Proteomes" id="UP001165287"/>
    </source>
</evidence>
<gene>
    <name evidence="8" type="ORF">K9V48_02860</name>
</gene>